<gene>
    <name evidence="2" type="ORF">GCM10023333_40120</name>
</gene>
<dbReference type="Proteomes" id="UP001499988">
    <property type="component" value="Unassembled WGS sequence"/>
</dbReference>
<dbReference type="EMBL" id="BAABJZ010000105">
    <property type="protein sequence ID" value="GAA4902027.1"/>
    <property type="molecule type" value="Genomic_DNA"/>
</dbReference>
<name>A0ABP9FHI0_9GAMM</name>
<reference evidence="3" key="1">
    <citation type="journal article" date="2019" name="Int. J. Syst. Evol. Microbiol.">
        <title>The Global Catalogue of Microorganisms (GCM) 10K type strain sequencing project: providing services to taxonomists for standard genome sequencing and annotation.</title>
        <authorList>
            <consortium name="The Broad Institute Genomics Platform"/>
            <consortium name="The Broad Institute Genome Sequencing Center for Infectious Disease"/>
            <person name="Wu L."/>
            <person name="Ma J."/>
        </authorList>
    </citation>
    <scope>NUCLEOTIDE SEQUENCE [LARGE SCALE GENOMIC DNA]</scope>
    <source>
        <strain evidence="3">JCM 18401</strain>
    </source>
</reference>
<comment type="caution">
    <text evidence="2">The sequence shown here is derived from an EMBL/GenBank/DDBJ whole genome shotgun (WGS) entry which is preliminary data.</text>
</comment>
<feature type="compositionally biased region" description="Low complexity" evidence="1">
    <location>
        <begin position="28"/>
        <end position="41"/>
    </location>
</feature>
<protein>
    <recommendedName>
        <fullName evidence="4">Peptidase</fullName>
    </recommendedName>
</protein>
<organism evidence="2 3">
    <name type="scientific">Ferrimonas pelagia</name>
    <dbReference type="NCBI Taxonomy" id="1177826"/>
    <lineage>
        <taxon>Bacteria</taxon>
        <taxon>Pseudomonadati</taxon>
        <taxon>Pseudomonadota</taxon>
        <taxon>Gammaproteobacteria</taxon>
        <taxon>Alteromonadales</taxon>
        <taxon>Ferrimonadaceae</taxon>
        <taxon>Ferrimonas</taxon>
    </lineage>
</organism>
<dbReference type="RefSeq" id="WP_345337291.1">
    <property type="nucleotide sequence ID" value="NZ_BAABJZ010000105.1"/>
</dbReference>
<dbReference type="PROSITE" id="PS51257">
    <property type="entry name" value="PROKAR_LIPOPROTEIN"/>
    <property type="match status" value="1"/>
</dbReference>
<keyword evidence="3" id="KW-1185">Reference proteome</keyword>
<proteinExistence type="predicted"/>
<evidence type="ECO:0008006" key="4">
    <source>
        <dbReference type="Google" id="ProtNLM"/>
    </source>
</evidence>
<feature type="region of interest" description="Disordered" evidence="1">
    <location>
        <begin position="24"/>
        <end position="46"/>
    </location>
</feature>
<sequence length="98" mass="10537">MRKPTLGAVALLLSAVLIGCERHEPMPEEAAPSPASNEEAALVGADEDEHGCKASAGFIWCARTEQCERPWQLGLRHQLEERPDAVAQFCAAPADAIE</sequence>
<evidence type="ECO:0000256" key="1">
    <source>
        <dbReference type="SAM" id="MobiDB-lite"/>
    </source>
</evidence>
<accession>A0ABP9FHI0</accession>
<evidence type="ECO:0000313" key="3">
    <source>
        <dbReference type="Proteomes" id="UP001499988"/>
    </source>
</evidence>
<evidence type="ECO:0000313" key="2">
    <source>
        <dbReference type="EMBL" id="GAA4902027.1"/>
    </source>
</evidence>